<evidence type="ECO:0000259" key="2">
    <source>
        <dbReference type="PROSITE" id="PS50003"/>
    </source>
</evidence>
<feature type="region of interest" description="Disordered" evidence="1">
    <location>
        <begin position="921"/>
        <end position="990"/>
    </location>
</feature>
<feature type="region of interest" description="Disordered" evidence="1">
    <location>
        <begin position="1617"/>
        <end position="1670"/>
    </location>
</feature>
<dbReference type="STRING" id="244447.ENSCSEP00000007462"/>
<dbReference type="PANTHER" id="PTHR45845">
    <property type="entry name" value="RHO GUANINE NUCLEOTIDE EXCHANGE FACTOR-RELATED"/>
    <property type="match status" value="1"/>
</dbReference>
<dbReference type="SMART" id="SM00325">
    <property type="entry name" value="RhoGEF"/>
    <property type="match status" value="1"/>
</dbReference>
<feature type="compositionally biased region" description="Basic and acidic residues" evidence="1">
    <location>
        <begin position="407"/>
        <end position="418"/>
    </location>
</feature>
<reference evidence="4" key="2">
    <citation type="submission" date="2025-05" db="UniProtKB">
        <authorList>
            <consortium name="Ensembl"/>
        </authorList>
    </citation>
    <scope>IDENTIFICATION</scope>
</reference>
<sequence length="1670" mass="186902">MPTYQESPPEPKSNPVLTHYNSSTLPVEALVLHKKDRMSASLRPADNSSKLVKMTRREQQMPRSCSKPSVKPVGMVSPNTWDNRNYGEIEGDYVDLLDFPQETVTVEKQRGSLSYPAQFAVFKPVRPPPPIPLGHGVSCRHALQYMEEPCKPCNLNKPGQEITDQDLKCRYRESYLAALRNPVPFEKGTRDLLSALEETGICAEAELRSKDTFEAPMDELGSIYNHSKEAVIRDKLCHYKPCGEPKSEPSLSHLKDPPTNSEVENLMKESPTILKSTPGLSQSQRIQTKLVSQQLGHNSGMHAGPEVTTEDPDGNTSPQLKSEVVKPSGKHKVKLRSLSTVSETSKGSPVLYKLNNRSQSDICPQAISSVIRGVELLDSKLERAAAKCPKKDSQSSQSETSSTTDGTESRLHNSKIEKPSSPQAQIPDSPQSPQTQGSHFRNICCLLDMGIICLPGSRDRTGRAVVEVHGDRREWTQPLVSTQTVCELLLYLHSIPRKDVQELGMTLVINARKKAPPLLFYRALLMAQEQALHAVHSITILIDKDTSPRPEKQSGLQMDVVTSMKALNKTVEASQLTPELGGTFSYSHADWVQFHQKLVSFMGDLQEADNLLQKAIKKVEGSTKTDSAQDVQQCIEEQRASMKEVLEDTRLVSLQREGGAALARMRREEFRFPQSEDYRDGLESVTSLYNQVEEKLHMLVMRSNESLQSLEFLFSLRETEAKISTVGAWFTVEAEQSLSDSYTSEDDLLTSAEAMSTFQQFFSQSKDKQQYALTLVTDAEKIVATSDSSPATDVFRTMISTFKSNVEGFMLRLEKRFKELEPLMQVHSFCSQASALAQECREFSEQVERGCYSTQTLSTLEMYEKRLGGEFSTQHFQAQKVKACSVGSGASGLLKVWNAAWVECQEARLWLEETRRQKQQEVDKNQLQQITDKKPPVKDGGLDSRERSESGVDQVAVTDQPAFPEKFKENHASGLKTQQKNDANSRENKAPRVLISSESTAPNKEIRPVFSQNGDCPAETACRPREHQSAADLRGAVCDDFHSHKGLGRSLSEGSFVRLNLMKLSGLLPLNIRHKYCQGRTQPLEWNQQLFISHNENIKSGRLNWESRGDSDEAEVEALAASTQSLKDLRTQEALLTAAENNSSSVLKLEKIMEELLSTEREYVKALGYVREHYIPELERGDVPQDLRGQRGSIFGNLEKLHDFHQHHFLCELESCVNEPFRVGRCFLRHRERFALYALYSKNKPQSDRLLISHGQTFFKKKQLRLRDRMDLWSYLLKPIQRISKYSLLLQDMMRECGPAQSREMAEVKAALEVIHFQLRHGNNLLAMDAIHNCDVNLKEQGQLIRQDEFLVTFRKKKCFRHIFLFQELILFSKTRKTDVGNDTYVYKQSFKSSDIGLTQNSGDSGLCFEIWFRKRKSQDTYVLQAVSREVKETWTKDIERILWEQAIHNREIRMQERVFMGIGNKPFMDIQPSEAAISDRAVNYVLIGRENKALSLGGSYVENNGKSGGRPKSLGSGSSSASSSSSGGSAVTPMGYRCGPKHRVNIGVLAGYVSPPGALEDDLDQESGSQNLILDSSESSGESVSGFSSCSHGYHSAVPGEVEDTSSVCSSIITVKEARQAPPDSHEPNAPAASPDNAPSRGQTNPENESKNLPCSKVQNTSVGKSTEV</sequence>
<dbReference type="SUPFAM" id="SSF50729">
    <property type="entry name" value="PH domain-like"/>
    <property type="match status" value="1"/>
</dbReference>
<dbReference type="PROSITE" id="PS50003">
    <property type="entry name" value="PH_DOMAIN"/>
    <property type="match status" value="1"/>
</dbReference>
<dbReference type="InterPro" id="IPR052231">
    <property type="entry name" value="Rho_GEF_signaling-related"/>
</dbReference>
<feature type="compositionally biased region" description="Low complexity" evidence="1">
    <location>
        <begin position="1577"/>
        <end position="1592"/>
    </location>
</feature>
<reference evidence="4 5" key="1">
    <citation type="journal article" date="2014" name="Nat. Genet.">
        <title>Whole-genome sequence of a flatfish provides insights into ZW sex chromosome evolution and adaptation to a benthic lifestyle.</title>
        <authorList>
            <person name="Chen S."/>
            <person name="Zhang G."/>
            <person name="Shao C."/>
            <person name="Huang Q."/>
            <person name="Liu G."/>
            <person name="Zhang P."/>
            <person name="Song W."/>
            <person name="An N."/>
            <person name="Chalopin D."/>
            <person name="Volff J.N."/>
            <person name="Hong Y."/>
            <person name="Li Q."/>
            <person name="Sha Z."/>
            <person name="Zhou H."/>
            <person name="Xie M."/>
            <person name="Yu Q."/>
            <person name="Liu Y."/>
            <person name="Xiang H."/>
            <person name="Wang N."/>
            <person name="Wu K."/>
            <person name="Yang C."/>
            <person name="Zhou Q."/>
            <person name="Liao X."/>
            <person name="Yang L."/>
            <person name="Hu Q."/>
            <person name="Zhang J."/>
            <person name="Meng L."/>
            <person name="Jin L."/>
            <person name="Tian Y."/>
            <person name="Lian J."/>
            <person name="Yang J."/>
            <person name="Miao G."/>
            <person name="Liu S."/>
            <person name="Liang Z."/>
            <person name="Yan F."/>
            <person name="Li Y."/>
            <person name="Sun B."/>
            <person name="Zhang H."/>
            <person name="Zhang J."/>
            <person name="Zhu Y."/>
            <person name="Du M."/>
            <person name="Zhao Y."/>
            <person name="Schartl M."/>
            <person name="Tang Q."/>
            <person name="Wang J."/>
        </authorList>
    </citation>
    <scope>NUCLEOTIDE SEQUENCE</scope>
</reference>
<dbReference type="Gene3D" id="1.20.900.10">
    <property type="entry name" value="Dbl homology (DH) domain"/>
    <property type="match status" value="1"/>
</dbReference>
<feature type="compositionally biased region" description="Low complexity" evidence="1">
    <location>
        <begin position="1629"/>
        <end position="1641"/>
    </location>
</feature>
<dbReference type="InterPro" id="IPR001849">
    <property type="entry name" value="PH_domain"/>
</dbReference>
<dbReference type="Pfam" id="PF00621">
    <property type="entry name" value="RhoGEF"/>
    <property type="match status" value="1"/>
</dbReference>
<feature type="compositionally biased region" description="Polar residues" evidence="1">
    <location>
        <begin position="1642"/>
        <end position="1670"/>
    </location>
</feature>
<dbReference type="InterPro" id="IPR011993">
    <property type="entry name" value="PH-like_dom_sf"/>
</dbReference>
<dbReference type="Gene3D" id="1.20.58.60">
    <property type="match status" value="1"/>
</dbReference>
<feature type="domain" description="PH" evidence="2">
    <location>
        <begin position="1337"/>
        <end position="1444"/>
    </location>
</feature>
<feature type="region of interest" description="Disordered" evidence="1">
    <location>
        <begin position="1499"/>
        <end position="1535"/>
    </location>
</feature>
<dbReference type="CDD" id="cd13242">
    <property type="entry name" value="PH_puratrophin-1"/>
    <property type="match status" value="1"/>
</dbReference>
<feature type="region of interest" description="Disordered" evidence="1">
    <location>
        <begin position="1574"/>
        <end position="1594"/>
    </location>
</feature>
<dbReference type="InterPro" id="IPR000219">
    <property type="entry name" value="DH_dom"/>
</dbReference>
<accession>A0A3P8UYN7</accession>
<dbReference type="Ensembl" id="ENSCSET00000007542.1">
    <property type="protein sequence ID" value="ENSCSEP00000007462.1"/>
    <property type="gene ID" value="ENSCSEG00000004824.1"/>
</dbReference>
<dbReference type="PROSITE" id="PS50010">
    <property type="entry name" value="DH_2"/>
    <property type="match status" value="1"/>
</dbReference>
<feature type="compositionally biased region" description="Low complexity" evidence="1">
    <location>
        <begin position="394"/>
        <end position="406"/>
    </location>
</feature>
<feature type="compositionally biased region" description="Basic and acidic residues" evidence="1">
    <location>
        <begin position="931"/>
        <end position="950"/>
    </location>
</feature>
<dbReference type="GeneTree" id="ENSGT00940000165533"/>
<dbReference type="CDD" id="cd00160">
    <property type="entry name" value="RhoGEF"/>
    <property type="match status" value="1"/>
</dbReference>
<evidence type="ECO:0000259" key="3">
    <source>
        <dbReference type="PROSITE" id="PS50010"/>
    </source>
</evidence>
<feature type="compositionally biased region" description="Polar residues" evidence="1">
    <location>
        <begin position="420"/>
        <end position="437"/>
    </location>
</feature>
<dbReference type="GO" id="GO:0005085">
    <property type="term" value="F:guanyl-nucleotide exchange factor activity"/>
    <property type="evidence" value="ECO:0007669"/>
    <property type="project" value="InterPro"/>
</dbReference>
<proteinExistence type="predicted"/>
<dbReference type="InterPro" id="IPR035899">
    <property type="entry name" value="DBL_dom_sf"/>
</dbReference>
<evidence type="ECO:0000256" key="1">
    <source>
        <dbReference type="SAM" id="MobiDB-lite"/>
    </source>
</evidence>
<feature type="compositionally biased region" description="Basic and acidic residues" evidence="1">
    <location>
        <begin position="1617"/>
        <end position="1628"/>
    </location>
</feature>
<feature type="region of interest" description="Disordered" evidence="1">
    <location>
        <begin position="386"/>
        <end position="437"/>
    </location>
</feature>
<name>A0A3P8UYN7_CYNSE</name>
<feature type="compositionally biased region" description="Polar residues" evidence="1">
    <location>
        <begin position="337"/>
        <end position="347"/>
    </location>
</feature>
<dbReference type="Gene3D" id="2.30.29.30">
    <property type="entry name" value="Pleckstrin-homology domain (PH domain)/Phosphotyrosine-binding domain (PTB)"/>
    <property type="match status" value="1"/>
</dbReference>
<evidence type="ECO:0000313" key="5">
    <source>
        <dbReference type="Proteomes" id="UP000265120"/>
    </source>
</evidence>
<dbReference type="SUPFAM" id="SSF48065">
    <property type="entry name" value="DBL homology domain (DH-domain)"/>
    <property type="match status" value="1"/>
</dbReference>
<feature type="compositionally biased region" description="Low complexity" evidence="1">
    <location>
        <begin position="1511"/>
        <end position="1530"/>
    </location>
</feature>
<dbReference type="SMART" id="SM00233">
    <property type="entry name" value="PH"/>
    <property type="match status" value="1"/>
</dbReference>
<dbReference type="InterPro" id="IPR055251">
    <property type="entry name" value="SOS1_NGEF_PH"/>
</dbReference>
<dbReference type="OMA" id="NQMDTAQ"/>
<dbReference type="Pfam" id="PF22697">
    <property type="entry name" value="SOS1_NGEF_PH"/>
    <property type="match status" value="1"/>
</dbReference>
<feature type="region of interest" description="Disordered" evidence="1">
    <location>
        <begin position="296"/>
        <end position="347"/>
    </location>
</feature>
<feature type="region of interest" description="Disordered" evidence="1">
    <location>
        <begin position="53"/>
        <end position="78"/>
    </location>
</feature>
<feature type="domain" description="DH" evidence="3">
    <location>
        <begin position="1148"/>
        <end position="1325"/>
    </location>
</feature>
<dbReference type="Ensembl" id="ENSCSET00000007556.1">
    <property type="protein sequence ID" value="ENSCSEP00000007477.1"/>
    <property type="gene ID" value="ENSCSEG00000004824.1"/>
</dbReference>
<organism evidence="4 5">
    <name type="scientific">Cynoglossus semilaevis</name>
    <name type="common">Tongue sole</name>
    <dbReference type="NCBI Taxonomy" id="244447"/>
    <lineage>
        <taxon>Eukaryota</taxon>
        <taxon>Metazoa</taxon>
        <taxon>Chordata</taxon>
        <taxon>Craniata</taxon>
        <taxon>Vertebrata</taxon>
        <taxon>Euteleostomi</taxon>
        <taxon>Actinopterygii</taxon>
        <taxon>Neopterygii</taxon>
        <taxon>Teleostei</taxon>
        <taxon>Neoteleostei</taxon>
        <taxon>Acanthomorphata</taxon>
        <taxon>Carangaria</taxon>
        <taxon>Pleuronectiformes</taxon>
        <taxon>Pleuronectoidei</taxon>
        <taxon>Cynoglossidae</taxon>
        <taxon>Cynoglossinae</taxon>
        <taxon>Cynoglossus</taxon>
    </lineage>
</organism>
<feature type="region of interest" description="Disordered" evidence="1">
    <location>
        <begin position="1"/>
        <end position="20"/>
    </location>
</feature>
<dbReference type="Proteomes" id="UP000265120">
    <property type="component" value="Chromosome 11"/>
</dbReference>
<protein>
    <submittedName>
        <fullName evidence="4">Quattro</fullName>
    </submittedName>
</protein>
<keyword evidence="5" id="KW-1185">Reference proteome</keyword>
<dbReference type="PANTHER" id="PTHR45845:SF2">
    <property type="entry name" value="RIKEN CDNA D630003M21 GENE"/>
    <property type="match status" value="1"/>
</dbReference>
<evidence type="ECO:0000313" key="4">
    <source>
        <dbReference type="Ensembl" id="ENSCSEP00000007462.1"/>
    </source>
</evidence>